<dbReference type="AlphaFoldDB" id="A0A8H3IAR4"/>
<sequence>MGISIEPSILKGHSNTQALELELERSQKIFSLTCEQEESRRLRVNLLLLQEENADLQYELLEREELVDALEYEGEEQNATIEALTHSIGNLKLELKNRLKEAERLKKEVDSLQVLANESAKAVDEKLKLARELSNLRPEIEHLRVQQTTNANALSEKLALQRELQTVQVELENEKRALQKALVRDEERSGREARLESDLESCKSDLAKEKRLREKLEQAEKTAGGQLEVQNATLESRLDDYRAKLKSAKEQIKNARAELDEARKANERLLQEKQRIPAINRGKRGHSQMDADATIGTPDGFPPKRQNRGSTLLGERSEFPITPFLNPSTKLAIETPVAEEPEDNEEPVVEAVKTKVGIPSKAKKAVSMRPPQKAKPKQINSDKLIIQKPLEQVKEVAEDDEEEESDITKKPAETVAVIKGKPLSQVLVQKKKRRLLGAGPSKTLFDDDDENASGKIDSRGGLDDFKFAMPKRVKLVPKGATLLGAKGKSSAMSTFGTFSPLKKDRKRAQ</sequence>
<reference evidence="3" key="1">
    <citation type="submission" date="2021-03" db="EMBL/GenBank/DDBJ databases">
        <authorList>
            <person name="Tagirdzhanova G."/>
        </authorList>
    </citation>
    <scope>NUCLEOTIDE SEQUENCE</scope>
</reference>
<comment type="caution">
    <text evidence="3">The sequence shown here is derived from an EMBL/GenBank/DDBJ whole genome shotgun (WGS) entry which is preliminary data.</text>
</comment>
<feature type="coiled-coil region" evidence="1">
    <location>
        <begin position="88"/>
        <end position="122"/>
    </location>
</feature>
<feature type="region of interest" description="Disordered" evidence="2">
    <location>
        <begin position="282"/>
        <end position="304"/>
    </location>
</feature>
<name>A0A8H3IAR4_9LECA</name>
<keyword evidence="1" id="KW-0175">Coiled coil</keyword>
<feature type="compositionally biased region" description="Basic residues" evidence="2">
    <location>
        <begin position="361"/>
        <end position="376"/>
    </location>
</feature>
<accession>A0A8H3IAR4</accession>
<protein>
    <submittedName>
        <fullName evidence="3">Uncharacterized protein</fullName>
    </submittedName>
</protein>
<proteinExistence type="predicted"/>
<dbReference type="OrthoDB" id="20105at2759"/>
<feature type="region of interest" description="Disordered" evidence="2">
    <location>
        <begin position="438"/>
        <end position="461"/>
    </location>
</feature>
<feature type="region of interest" description="Disordered" evidence="2">
    <location>
        <begin position="360"/>
        <end position="386"/>
    </location>
</feature>
<keyword evidence="4" id="KW-1185">Reference proteome</keyword>
<dbReference type="Proteomes" id="UP000664169">
    <property type="component" value="Unassembled WGS sequence"/>
</dbReference>
<evidence type="ECO:0000313" key="4">
    <source>
        <dbReference type="Proteomes" id="UP000664169"/>
    </source>
</evidence>
<evidence type="ECO:0000313" key="3">
    <source>
        <dbReference type="EMBL" id="CAF9909365.1"/>
    </source>
</evidence>
<feature type="coiled-coil region" evidence="1">
    <location>
        <begin position="150"/>
        <end position="275"/>
    </location>
</feature>
<dbReference type="EMBL" id="CAJPDQ010000005">
    <property type="protein sequence ID" value="CAF9909365.1"/>
    <property type="molecule type" value="Genomic_DNA"/>
</dbReference>
<feature type="region of interest" description="Disordered" evidence="2">
    <location>
        <begin position="490"/>
        <end position="509"/>
    </location>
</feature>
<organism evidence="3 4">
    <name type="scientific">Gomphillus americanus</name>
    <dbReference type="NCBI Taxonomy" id="1940652"/>
    <lineage>
        <taxon>Eukaryota</taxon>
        <taxon>Fungi</taxon>
        <taxon>Dikarya</taxon>
        <taxon>Ascomycota</taxon>
        <taxon>Pezizomycotina</taxon>
        <taxon>Lecanoromycetes</taxon>
        <taxon>OSLEUM clade</taxon>
        <taxon>Ostropomycetidae</taxon>
        <taxon>Ostropales</taxon>
        <taxon>Graphidaceae</taxon>
        <taxon>Gomphilloideae</taxon>
        <taxon>Gomphillus</taxon>
    </lineage>
</organism>
<gene>
    <name evidence="3" type="ORF">GOMPHAMPRED_006726</name>
</gene>
<evidence type="ECO:0000256" key="2">
    <source>
        <dbReference type="SAM" id="MobiDB-lite"/>
    </source>
</evidence>
<evidence type="ECO:0000256" key="1">
    <source>
        <dbReference type="SAM" id="Coils"/>
    </source>
</evidence>